<keyword evidence="14 20" id="KW-0472">Membrane</keyword>
<dbReference type="InterPro" id="IPR008271">
    <property type="entry name" value="Ser/Thr_kinase_AS"/>
</dbReference>
<dbReference type="PROSITE" id="PS50011">
    <property type="entry name" value="PROTEIN_KINASE_DOM"/>
    <property type="match status" value="1"/>
</dbReference>
<evidence type="ECO:0000313" key="22">
    <source>
        <dbReference type="EMBL" id="ONK58121.1"/>
    </source>
</evidence>
<organism evidence="22 23">
    <name type="scientific">Asparagus officinalis</name>
    <name type="common">Garden asparagus</name>
    <dbReference type="NCBI Taxonomy" id="4686"/>
    <lineage>
        <taxon>Eukaryota</taxon>
        <taxon>Viridiplantae</taxon>
        <taxon>Streptophyta</taxon>
        <taxon>Embryophyta</taxon>
        <taxon>Tracheophyta</taxon>
        <taxon>Spermatophyta</taxon>
        <taxon>Magnoliopsida</taxon>
        <taxon>Liliopsida</taxon>
        <taxon>Asparagales</taxon>
        <taxon>Asparagaceae</taxon>
        <taxon>Asparagoideae</taxon>
        <taxon>Asparagus</taxon>
    </lineage>
</organism>
<evidence type="ECO:0000256" key="13">
    <source>
        <dbReference type="ARBA" id="ARBA00022989"/>
    </source>
</evidence>
<dbReference type="GO" id="GO:0005524">
    <property type="term" value="F:ATP binding"/>
    <property type="evidence" value="ECO:0007669"/>
    <property type="project" value="UniProtKB-UniRule"/>
</dbReference>
<dbReference type="GO" id="GO:0004674">
    <property type="term" value="F:protein serine/threonine kinase activity"/>
    <property type="evidence" value="ECO:0007669"/>
    <property type="project" value="UniProtKB-KW"/>
</dbReference>
<keyword evidence="9" id="KW-0677">Repeat</keyword>
<evidence type="ECO:0000256" key="19">
    <source>
        <dbReference type="SAM" id="MobiDB-lite"/>
    </source>
</evidence>
<keyword evidence="17" id="KW-0325">Glycoprotein</keyword>
<feature type="region of interest" description="Disordered" evidence="19">
    <location>
        <begin position="448"/>
        <end position="491"/>
    </location>
</feature>
<dbReference type="SMART" id="SM00220">
    <property type="entry name" value="S_TKc"/>
    <property type="match status" value="1"/>
</dbReference>
<evidence type="ECO:0000256" key="3">
    <source>
        <dbReference type="ARBA" id="ARBA00022475"/>
    </source>
</evidence>
<dbReference type="FunFam" id="3.80.10.10:FF:000190">
    <property type="entry name" value="Receptor-like kinase TMK4"/>
    <property type="match status" value="1"/>
</dbReference>
<dbReference type="InterPro" id="IPR001611">
    <property type="entry name" value="Leu-rich_rpt"/>
</dbReference>
<dbReference type="FunFam" id="1.10.510.10:FF:000468">
    <property type="entry name" value="PTI1-like tyrosine-protein kinase 3"/>
    <property type="match status" value="1"/>
</dbReference>
<dbReference type="PANTHER" id="PTHR47986:SF34">
    <property type="entry name" value="RECEPTOR-LIKE KINASE TMK2"/>
    <property type="match status" value="1"/>
</dbReference>
<dbReference type="InterPro" id="IPR000719">
    <property type="entry name" value="Prot_kinase_dom"/>
</dbReference>
<evidence type="ECO:0000256" key="9">
    <source>
        <dbReference type="ARBA" id="ARBA00022737"/>
    </source>
</evidence>
<gene>
    <name evidence="22" type="ORF">A4U43_C09F8340</name>
</gene>
<evidence type="ECO:0000256" key="10">
    <source>
        <dbReference type="ARBA" id="ARBA00022741"/>
    </source>
</evidence>
<keyword evidence="16" id="KW-0675">Receptor</keyword>
<evidence type="ECO:0000256" key="16">
    <source>
        <dbReference type="ARBA" id="ARBA00023170"/>
    </source>
</evidence>
<feature type="binding site" evidence="18">
    <location>
        <position position="613"/>
    </location>
    <ligand>
        <name>ATP</name>
        <dbReference type="ChEBI" id="CHEBI:30616"/>
    </ligand>
</feature>
<dbReference type="InterPro" id="IPR013210">
    <property type="entry name" value="LRR_N_plant-typ"/>
</dbReference>
<dbReference type="InterPro" id="IPR032675">
    <property type="entry name" value="LRR_dom_sf"/>
</dbReference>
<keyword evidence="5" id="KW-0433">Leucine-rich repeat</keyword>
<keyword evidence="23" id="KW-1185">Reference proteome</keyword>
<dbReference type="InterPro" id="IPR003591">
    <property type="entry name" value="Leu-rich_rpt_typical-subtyp"/>
</dbReference>
<dbReference type="Gene3D" id="3.80.10.10">
    <property type="entry name" value="Ribonuclease Inhibitor"/>
    <property type="match status" value="2"/>
</dbReference>
<keyword evidence="6" id="KW-0808">Transferase</keyword>
<evidence type="ECO:0000256" key="15">
    <source>
        <dbReference type="ARBA" id="ARBA00023157"/>
    </source>
</evidence>
<proteinExistence type="inferred from homology"/>
<dbReference type="Gene3D" id="1.10.510.10">
    <property type="entry name" value="Transferase(Phosphotransferase) domain 1"/>
    <property type="match status" value="1"/>
</dbReference>
<dbReference type="EMBL" id="CM007389">
    <property type="protein sequence ID" value="ONK58121.1"/>
    <property type="molecule type" value="Genomic_DNA"/>
</dbReference>
<keyword evidence="4" id="KW-0723">Serine/threonine-protein kinase</keyword>
<evidence type="ECO:0000256" key="17">
    <source>
        <dbReference type="ARBA" id="ARBA00023180"/>
    </source>
</evidence>
<evidence type="ECO:0000256" key="1">
    <source>
        <dbReference type="ARBA" id="ARBA00004162"/>
    </source>
</evidence>
<sequence>MGKEEEEEEEKRKHFPFHPFAFVFLLIISPAIAKDGDVMSDLAKSLTNVPSDWKSGTDFCKWSGIACQGGQVTALNLAQKSLSGNLPDSINKLGSLQTVNLQRNQISGLLPSFSNLGSLQKLHLDTNAFSSLPPDFFSGLTSLQEVTLDDNPFSPWSIPDDLSKSDSLREFSASNASISGTIPDFFGVLSGLEDLRLSYNNLTGGIPLSFTGSSIKNLWLNNQQSGEKLTGRIDVIGGMNQLSLLWLQSNSFSGPIPDVSNLTSLSSFNVRDNQLTGVVPPSLTSSHSLQNASLSNNNFQGPFPAFPGGVNADVSKGNNFCTDMAGTPCDSRVNVLLSVAAGFGYPDTLARSWKGNNPCAGPWTGVVCDTQGNEILVLNFANQHFVGTISPDIANLTSLNKLLLSNNNLTGPIPDSLTGLKSLQLLDASNNDLWGKVPGFDKSVTLKLSGNPRIGTEPSPGTAGPPGSLQSVGSGSKSSPSGDGSAGKSRSSSGLIVGIVIVVVVIVGCLGGLIYYLQCRKKNTPFKPIIRAGPPKELPDTQLKIGIINGYGNNTGARNELFSQGSGEDVLSTIPIEDIRKATDNFNEANIIGQGGFGVVYKGELNGTEIAVKRSESESMGKKTGVAEFEAEVHVLQKTRHRHLVSFLGYCRDNNEKLLVYEYMPEGTLGQHLFDRDCGKYCALNWRQRLVIALDVARGIEYLHSLAQESFIHRDLKPSNILLGKDLRAKVSDFGLVKLADTEKSVMTRLAGTFGYLAPEYALTGKVSTKVDVYAFGVILMEIITGRKVLDESLAEEDSHLVVAFRRRIINKEKFLTIVDSSLVLDEKAYESILQVSELACHCTAREANQRPTMGYAVQVLSPLVDQWVPSSFQYEEDSSMSLASELEKWQSDSDSSLFATYKGSSSTSHY</sequence>
<dbReference type="Pfam" id="PF00560">
    <property type="entry name" value="LRR_1"/>
    <property type="match status" value="2"/>
</dbReference>
<keyword evidence="15" id="KW-1015">Disulfide bond</keyword>
<reference evidence="23" key="1">
    <citation type="journal article" date="2017" name="Nat. Commun.">
        <title>The asparagus genome sheds light on the origin and evolution of a young Y chromosome.</title>
        <authorList>
            <person name="Harkess A."/>
            <person name="Zhou J."/>
            <person name="Xu C."/>
            <person name="Bowers J.E."/>
            <person name="Van der Hulst R."/>
            <person name="Ayyampalayam S."/>
            <person name="Mercati F."/>
            <person name="Riccardi P."/>
            <person name="McKain M.R."/>
            <person name="Kakrana A."/>
            <person name="Tang H."/>
            <person name="Ray J."/>
            <person name="Groenendijk J."/>
            <person name="Arikit S."/>
            <person name="Mathioni S.M."/>
            <person name="Nakano M."/>
            <person name="Shan H."/>
            <person name="Telgmann-Rauber A."/>
            <person name="Kanno A."/>
            <person name="Yue Z."/>
            <person name="Chen H."/>
            <person name="Li W."/>
            <person name="Chen Y."/>
            <person name="Xu X."/>
            <person name="Zhang Y."/>
            <person name="Luo S."/>
            <person name="Chen H."/>
            <person name="Gao J."/>
            <person name="Mao Z."/>
            <person name="Pires J.C."/>
            <person name="Luo M."/>
            <person name="Kudrna D."/>
            <person name="Wing R.A."/>
            <person name="Meyers B.C."/>
            <person name="Yi K."/>
            <person name="Kong H."/>
            <person name="Lavrijsen P."/>
            <person name="Sunseri F."/>
            <person name="Falavigna A."/>
            <person name="Ye Y."/>
            <person name="Leebens-Mack J.H."/>
            <person name="Chen G."/>
        </authorList>
    </citation>
    <scope>NUCLEOTIDE SEQUENCE [LARGE SCALE GENOMIC DNA]</scope>
    <source>
        <strain evidence="23">cv. DH0086</strain>
    </source>
</reference>
<dbReference type="AlphaFoldDB" id="A0A5P1E660"/>
<dbReference type="FunFam" id="3.30.200.20:FF:000039">
    <property type="entry name" value="receptor-like protein kinase FERONIA"/>
    <property type="match status" value="1"/>
</dbReference>
<keyword evidence="8" id="KW-0732">Signal</keyword>
<evidence type="ECO:0000256" key="4">
    <source>
        <dbReference type="ARBA" id="ARBA00022527"/>
    </source>
</evidence>
<evidence type="ECO:0000256" key="11">
    <source>
        <dbReference type="ARBA" id="ARBA00022777"/>
    </source>
</evidence>
<dbReference type="InterPro" id="IPR011009">
    <property type="entry name" value="Kinase-like_dom_sf"/>
</dbReference>
<protein>
    <recommendedName>
        <fullName evidence="21">Protein kinase domain-containing protein</fullName>
    </recommendedName>
</protein>
<keyword evidence="10 18" id="KW-0547">Nucleotide-binding</keyword>
<keyword evidence="3" id="KW-1003">Cell membrane</keyword>
<feature type="transmembrane region" description="Helical" evidence="20">
    <location>
        <begin position="495"/>
        <end position="517"/>
    </location>
</feature>
<comment type="similarity">
    <text evidence="2">Belongs to the protein kinase superfamily. Ser/Thr protein kinase family.</text>
</comment>
<dbReference type="GO" id="GO:0005886">
    <property type="term" value="C:plasma membrane"/>
    <property type="evidence" value="ECO:0007669"/>
    <property type="project" value="UniProtKB-SubCell"/>
</dbReference>
<evidence type="ECO:0000256" key="6">
    <source>
        <dbReference type="ARBA" id="ARBA00022679"/>
    </source>
</evidence>
<evidence type="ECO:0000256" key="20">
    <source>
        <dbReference type="SAM" id="Phobius"/>
    </source>
</evidence>
<comment type="subcellular location">
    <subcellularLocation>
        <location evidence="1">Cell membrane</location>
        <topology evidence="1">Single-pass membrane protein</topology>
    </subcellularLocation>
</comment>
<dbReference type="Gramene" id="ONK58121">
    <property type="protein sequence ID" value="ONK58121"/>
    <property type="gene ID" value="A4U43_C09F8340"/>
</dbReference>
<dbReference type="OrthoDB" id="978612at2759"/>
<feature type="compositionally biased region" description="Low complexity" evidence="19">
    <location>
        <begin position="467"/>
        <end position="491"/>
    </location>
</feature>
<keyword evidence="13 20" id="KW-1133">Transmembrane helix</keyword>
<dbReference type="InterPro" id="IPR052422">
    <property type="entry name" value="Auxin_Ser/Thr_Kinase"/>
</dbReference>
<dbReference type="InterPro" id="IPR017441">
    <property type="entry name" value="Protein_kinase_ATP_BS"/>
</dbReference>
<dbReference type="Pfam" id="PF13855">
    <property type="entry name" value="LRR_8"/>
    <property type="match status" value="1"/>
</dbReference>
<dbReference type="SUPFAM" id="SSF52058">
    <property type="entry name" value="L domain-like"/>
    <property type="match status" value="2"/>
</dbReference>
<evidence type="ECO:0000256" key="14">
    <source>
        <dbReference type="ARBA" id="ARBA00023136"/>
    </source>
</evidence>
<evidence type="ECO:0000259" key="21">
    <source>
        <dbReference type="PROSITE" id="PS50011"/>
    </source>
</evidence>
<keyword evidence="11" id="KW-0418">Kinase</keyword>
<evidence type="ECO:0000256" key="7">
    <source>
        <dbReference type="ARBA" id="ARBA00022692"/>
    </source>
</evidence>
<evidence type="ECO:0000313" key="23">
    <source>
        <dbReference type="Proteomes" id="UP000243459"/>
    </source>
</evidence>
<keyword evidence="12 18" id="KW-0067">ATP-binding</keyword>
<evidence type="ECO:0000256" key="2">
    <source>
        <dbReference type="ARBA" id="ARBA00008684"/>
    </source>
</evidence>
<dbReference type="PROSITE" id="PS00107">
    <property type="entry name" value="PROTEIN_KINASE_ATP"/>
    <property type="match status" value="1"/>
</dbReference>
<dbReference type="Pfam" id="PF00069">
    <property type="entry name" value="Pkinase"/>
    <property type="match status" value="1"/>
</dbReference>
<dbReference type="Pfam" id="PF08263">
    <property type="entry name" value="LRRNT_2"/>
    <property type="match status" value="2"/>
</dbReference>
<evidence type="ECO:0000256" key="8">
    <source>
        <dbReference type="ARBA" id="ARBA00022729"/>
    </source>
</evidence>
<dbReference type="SMART" id="SM00369">
    <property type="entry name" value="LRR_TYP"/>
    <property type="match status" value="6"/>
</dbReference>
<dbReference type="Proteomes" id="UP000243459">
    <property type="component" value="Chromosome 9"/>
</dbReference>
<keyword evidence="7 20" id="KW-0812">Transmembrane</keyword>
<dbReference type="PROSITE" id="PS00108">
    <property type="entry name" value="PROTEIN_KINASE_ST"/>
    <property type="match status" value="1"/>
</dbReference>
<accession>A0A5P1E660</accession>
<dbReference type="OMA" id="YEYMSDG"/>
<evidence type="ECO:0000256" key="5">
    <source>
        <dbReference type="ARBA" id="ARBA00022614"/>
    </source>
</evidence>
<evidence type="ECO:0000256" key="18">
    <source>
        <dbReference type="PROSITE-ProRule" id="PRU10141"/>
    </source>
</evidence>
<dbReference type="FunFam" id="3.80.10.10:FF:000129">
    <property type="entry name" value="Leucine-rich repeat receptor-like kinase"/>
    <property type="match status" value="1"/>
</dbReference>
<dbReference type="CDD" id="cd14066">
    <property type="entry name" value="STKc_IRAK"/>
    <property type="match status" value="1"/>
</dbReference>
<dbReference type="Gene3D" id="3.30.200.20">
    <property type="entry name" value="Phosphorylase Kinase, domain 1"/>
    <property type="match status" value="1"/>
</dbReference>
<evidence type="ECO:0000256" key="12">
    <source>
        <dbReference type="ARBA" id="ARBA00022840"/>
    </source>
</evidence>
<feature type="domain" description="Protein kinase" evidence="21">
    <location>
        <begin position="586"/>
        <end position="865"/>
    </location>
</feature>
<dbReference type="PANTHER" id="PTHR47986">
    <property type="entry name" value="OSJNBA0070M12.3 PROTEIN"/>
    <property type="match status" value="1"/>
</dbReference>
<dbReference type="SUPFAM" id="SSF56112">
    <property type="entry name" value="Protein kinase-like (PK-like)"/>
    <property type="match status" value="1"/>
</dbReference>
<name>A0A5P1E660_ASPOF</name>